<accession>A0A6H1ZKI0</accession>
<gene>
    <name evidence="1" type="ORF">TM448A00767_0008</name>
</gene>
<proteinExistence type="predicted"/>
<name>A0A6H1ZKI0_9ZZZZ</name>
<sequence length="376" mass="38719">MGSSGGGGGSSGQVAYPAYLSGIQSDWLSKGDEMGVGADEIEKSITAVMNSALGSSPWLGASAYDPSGPIASYEAAVDMFAAMLAGVDFPSLWESFFTTAKTVTGEPTDLVIADIAAIGDLVVTDAADITDAEIVLDVTAFANQLDDEILTRVLPRFRRGMQDINAVVSSSFAIGESNIEGFRNRDVSRHSSALRVTAALKNADIGMANMGKDVQVGIANLGKDSEIAIVNMKKDVQVGEINTKSMTDYVRLYFAGADILLKSTIQNIAFEESYARIMIEGNRIKIVALKEENDVNNTIGEEDALWDLGVFQAGANLLAGAGGGVAGSKTSNKPNVAMSVLGGAMSGAAAGGTVAGPYGAAVGAVLGAAMGLMSSM</sequence>
<evidence type="ECO:0000313" key="1">
    <source>
        <dbReference type="EMBL" id="QJA47941.1"/>
    </source>
</evidence>
<dbReference type="AlphaFoldDB" id="A0A6H1ZKI0"/>
<dbReference type="EMBL" id="MT144064">
    <property type="protein sequence ID" value="QJA47941.1"/>
    <property type="molecule type" value="Genomic_DNA"/>
</dbReference>
<protein>
    <submittedName>
        <fullName evidence="1">Uncharacterized protein</fullName>
    </submittedName>
</protein>
<organism evidence="1">
    <name type="scientific">viral metagenome</name>
    <dbReference type="NCBI Taxonomy" id="1070528"/>
    <lineage>
        <taxon>unclassified sequences</taxon>
        <taxon>metagenomes</taxon>
        <taxon>organismal metagenomes</taxon>
    </lineage>
</organism>
<reference evidence="1" key="1">
    <citation type="submission" date="2020-03" db="EMBL/GenBank/DDBJ databases">
        <title>The deep terrestrial virosphere.</title>
        <authorList>
            <person name="Holmfeldt K."/>
            <person name="Nilsson E."/>
            <person name="Simone D."/>
            <person name="Lopez-Fernandez M."/>
            <person name="Wu X."/>
            <person name="de Brujin I."/>
            <person name="Lundin D."/>
            <person name="Andersson A."/>
            <person name="Bertilsson S."/>
            <person name="Dopson M."/>
        </authorList>
    </citation>
    <scope>NUCLEOTIDE SEQUENCE</scope>
    <source>
        <strain evidence="1">TM448A00767</strain>
    </source>
</reference>